<evidence type="ECO:0000313" key="2">
    <source>
        <dbReference type="Proteomes" id="UP000476696"/>
    </source>
</evidence>
<dbReference type="EMBL" id="JAADJS010000001">
    <property type="protein sequence ID" value="NGX85882.1"/>
    <property type="molecule type" value="Genomic_DNA"/>
</dbReference>
<dbReference type="Proteomes" id="UP000476696">
    <property type="component" value="Unassembled WGS sequence"/>
</dbReference>
<proteinExistence type="predicted"/>
<organism evidence="1 2">
    <name type="scientific">Rahnella contaminans</name>
    <dbReference type="NCBI Taxonomy" id="2703882"/>
    <lineage>
        <taxon>Bacteria</taxon>
        <taxon>Pseudomonadati</taxon>
        <taxon>Pseudomonadota</taxon>
        <taxon>Gammaproteobacteria</taxon>
        <taxon>Enterobacterales</taxon>
        <taxon>Yersiniaceae</taxon>
        <taxon>Rahnella</taxon>
    </lineage>
</organism>
<protein>
    <submittedName>
        <fullName evidence="1">Uncharacterized protein</fullName>
    </submittedName>
</protein>
<name>A0A6M2AZ15_9GAMM</name>
<reference evidence="1 2" key="1">
    <citation type="submission" date="2020-03" db="EMBL/GenBank/DDBJ databases">
        <title>Rahnella aceri sp. nov., isoated from traditional Jeju Makgeolli.</title>
        <authorList>
            <person name="Kim I.S."/>
            <person name="Jeon D."/>
        </authorList>
    </citation>
    <scope>NUCLEOTIDE SEQUENCE [LARGE SCALE GENOMIC DNA]</scope>
    <source>
        <strain evidence="1 2">Lac-M11</strain>
    </source>
</reference>
<gene>
    <name evidence="1" type="ORF">GW579_02125</name>
</gene>
<evidence type="ECO:0000313" key="1">
    <source>
        <dbReference type="EMBL" id="NGX85882.1"/>
    </source>
</evidence>
<dbReference type="AlphaFoldDB" id="A0A6M2AZ15"/>
<keyword evidence="2" id="KW-1185">Reference proteome</keyword>
<accession>A0A6M2AZ15</accession>
<comment type="caution">
    <text evidence="1">The sequence shown here is derived from an EMBL/GenBank/DDBJ whole genome shotgun (WGS) entry which is preliminary data.</text>
</comment>
<sequence>MVLASVVVLTGCVVADMDSSNYDYVPWVQVFQKPEASGLTNVAQRKADLYSCGVNPKANLDGGHWSLNRIEPGETMERFDARRNHILSCMNQKGYKVYDFGDCGPIKAPTGLCPN</sequence>